<dbReference type="InterPro" id="IPR044788">
    <property type="entry name" value="X8_dom_prot"/>
</dbReference>
<sequence length="115" mass="13314">MAKLTFSLCYLGFFFYFIMCSSYVHGKTWCLAQPEASEPQLQQVLDYLCGRIDCEEIQPGASCFDPDTVRKHASYAINMNYRTNGECDGSYAFFFLTDPCKLLCHHNFFYVHQTI</sequence>
<dbReference type="Proteomes" id="UP000235145">
    <property type="component" value="Unassembled WGS sequence"/>
</dbReference>
<accession>A0A9R1WEM7</accession>
<reference evidence="3 4" key="1">
    <citation type="journal article" date="2017" name="Nat. Commun.">
        <title>Genome assembly with in vitro proximity ligation data and whole-genome triplication in lettuce.</title>
        <authorList>
            <person name="Reyes-Chin-Wo S."/>
            <person name="Wang Z."/>
            <person name="Yang X."/>
            <person name="Kozik A."/>
            <person name="Arikit S."/>
            <person name="Song C."/>
            <person name="Xia L."/>
            <person name="Froenicke L."/>
            <person name="Lavelle D.O."/>
            <person name="Truco M.J."/>
            <person name="Xia R."/>
            <person name="Zhu S."/>
            <person name="Xu C."/>
            <person name="Xu H."/>
            <person name="Xu X."/>
            <person name="Cox K."/>
            <person name="Korf I."/>
            <person name="Meyers B.C."/>
            <person name="Michelmore R.W."/>
        </authorList>
    </citation>
    <scope>NUCLEOTIDE SEQUENCE [LARGE SCALE GENOMIC DNA]</scope>
    <source>
        <strain evidence="4">cv. Salinas</strain>
        <tissue evidence="3">Seedlings</tissue>
    </source>
</reference>
<organism evidence="3 4">
    <name type="scientific">Lactuca sativa</name>
    <name type="common">Garden lettuce</name>
    <dbReference type="NCBI Taxonomy" id="4236"/>
    <lineage>
        <taxon>Eukaryota</taxon>
        <taxon>Viridiplantae</taxon>
        <taxon>Streptophyta</taxon>
        <taxon>Embryophyta</taxon>
        <taxon>Tracheophyta</taxon>
        <taxon>Spermatophyta</taxon>
        <taxon>Magnoliopsida</taxon>
        <taxon>eudicotyledons</taxon>
        <taxon>Gunneridae</taxon>
        <taxon>Pentapetalae</taxon>
        <taxon>asterids</taxon>
        <taxon>campanulids</taxon>
        <taxon>Asterales</taxon>
        <taxon>Asteraceae</taxon>
        <taxon>Cichorioideae</taxon>
        <taxon>Cichorieae</taxon>
        <taxon>Lactucinae</taxon>
        <taxon>Lactuca</taxon>
    </lineage>
</organism>
<dbReference type="Pfam" id="PF07983">
    <property type="entry name" value="X8"/>
    <property type="match status" value="1"/>
</dbReference>
<keyword evidence="4" id="KW-1185">Reference proteome</keyword>
<dbReference type="GO" id="GO:0009506">
    <property type="term" value="C:plasmodesma"/>
    <property type="evidence" value="ECO:0007669"/>
    <property type="project" value="UniProtKB-ARBA"/>
</dbReference>
<protein>
    <recommendedName>
        <fullName evidence="2">X8 domain-containing protein</fullName>
    </recommendedName>
</protein>
<dbReference type="PANTHER" id="PTHR31044">
    <property type="entry name" value="BETA-1,3 GLUCANASE"/>
    <property type="match status" value="1"/>
</dbReference>
<gene>
    <name evidence="3" type="ORF">LSAT_V11C200061820</name>
</gene>
<dbReference type="Gene3D" id="1.20.58.1040">
    <property type="match status" value="1"/>
</dbReference>
<evidence type="ECO:0000313" key="4">
    <source>
        <dbReference type="Proteomes" id="UP000235145"/>
    </source>
</evidence>
<name>A0A9R1WEM7_LACSA</name>
<dbReference type="EMBL" id="NBSK02000002">
    <property type="protein sequence ID" value="KAJ0223790.1"/>
    <property type="molecule type" value="Genomic_DNA"/>
</dbReference>
<evidence type="ECO:0000313" key="3">
    <source>
        <dbReference type="EMBL" id="KAJ0223790.1"/>
    </source>
</evidence>
<comment type="caution">
    <text evidence="3">The sequence shown here is derived from an EMBL/GenBank/DDBJ whole genome shotgun (WGS) entry which is preliminary data.</text>
</comment>
<evidence type="ECO:0000256" key="1">
    <source>
        <dbReference type="ARBA" id="ARBA00022729"/>
    </source>
</evidence>
<dbReference type="AlphaFoldDB" id="A0A9R1WEM7"/>
<dbReference type="InterPro" id="IPR012946">
    <property type="entry name" value="X8"/>
</dbReference>
<keyword evidence="1" id="KW-0732">Signal</keyword>
<dbReference type="PANTHER" id="PTHR31044:SF147">
    <property type="entry name" value="CARBOHYDRATE-BINDING X8 DOMAIN PROTEIN"/>
    <property type="match status" value="1"/>
</dbReference>
<evidence type="ECO:0000259" key="2">
    <source>
        <dbReference type="SMART" id="SM00768"/>
    </source>
</evidence>
<proteinExistence type="predicted"/>
<dbReference type="SMART" id="SM00768">
    <property type="entry name" value="X8"/>
    <property type="match status" value="1"/>
</dbReference>
<feature type="domain" description="X8" evidence="2">
    <location>
        <begin position="28"/>
        <end position="102"/>
    </location>
</feature>